<evidence type="ECO:0000313" key="4">
    <source>
        <dbReference type="Proteomes" id="UP000325902"/>
    </source>
</evidence>
<feature type="domain" description="NAD-dependent epimerase/dehydratase" evidence="1">
    <location>
        <begin position="171"/>
        <end position="248"/>
    </location>
</feature>
<dbReference type="OrthoDB" id="10262413at2759"/>
<dbReference type="PANTHER" id="PTHR48079">
    <property type="entry name" value="PROTEIN YEEZ"/>
    <property type="match status" value="1"/>
</dbReference>
<sequence length="368" mass="39420">MPTPQILLTGATGYVGGTILTNLLNSSSPTLRSATITCLVRGADRAATLNNTYNNSGGDSPRVRVIVYADLDDLEATTAAAAQADLVINAALGFHAASALALLQGLAQRKARTGNDDDVWLLHLSGTSNVADRGLSGAWTESKREFDDAVDDVYAWEKRVEAAHPYVQRGAELAVVDAGLELGVKTLVVMPPTIYGRGTGLFNRQSVQVPAYVKAALARGRPVVMGEGKGAWDHVHVEDLAELYELLVVEVLERSGAHLPTGKKGIIFSANGRHSWLEVAEAVAEVCCEEGRIKDTQVESVGVPEGTRIFAEAYLGHADEEMVELGLASNGKTIPSVAERLGWKPTRGHGEWMKGLREDIRTALETHH</sequence>
<dbReference type="InterPro" id="IPR001509">
    <property type="entry name" value="Epimerase_deHydtase"/>
</dbReference>
<evidence type="ECO:0000313" key="3">
    <source>
        <dbReference type="EMBL" id="KAB2574475.1"/>
    </source>
</evidence>
<dbReference type="EMBL" id="VCHE01000043">
    <property type="protein sequence ID" value="KAB2574475.1"/>
    <property type="molecule type" value="Genomic_DNA"/>
</dbReference>
<name>A0A5N5DA43_9PEZI</name>
<feature type="domain" description="Thioester reductase (TE)" evidence="2">
    <location>
        <begin position="8"/>
        <end position="48"/>
    </location>
</feature>
<organism evidence="3 4">
    <name type="scientific">Lasiodiplodia theobromae</name>
    <dbReference type="NCBI Taxonomy" id="45133"/>
    <lineage>
        <taxon>Eukaryota</taxon>
        <taxon>Fungi</taxon>
        <taxon>Dikarya</taxon>
        <taxon>Ascomycota</taxon>
        <taxon>Pezizomycotina</taxon>
        <taxon>Dothideomycetes</taxon>
        <taxon>Dothideomycetes incertae sedis</taxon>
        <taxon>Botryosphaeriales</taxon>
        <taxon>Botryosphaeriaceae</taxon>
        <taxon>Lasiodiplodia</taxon>
    </lineage>
</organism>
<comment type="caution">
    <text evidence="3">The sequence shown here is derived from an EMBL/GenBank/DDBJ whole genome shotgun (WGS) entry which is preliminary data.</text>
</comment>
<accession>A0A5N5DA43</accession>
<dbReference type="Gene3D" id="3.40.50.720">
    <property type="entry name" value="NAD(P)-binding Rossmann-like Domain"/>
    <property type="match status" value="1"/>
</dbReference>
<evidence type="ECO:0000259" key="2">
    <source>
        <dbReference type="Pfam" id="PF07993"/>
    </source>
</evidence>
<dbReference type="SUPFAM" id="SSF51735">
    <property type="entry name" value="NAD(P)-binding Rossmann-fold domains"/>
    <property type="match status" value="1"/>
</dbReference>
<dbReference type="Proteomes" id="UP000325902">
    <property type="component" value="Unassembled WGS sequence"/>
</dbReference>
<evidence type="ECO:0008006" key="5">
    <source>
        <dbReference type="Google" id="ProtNLM"/>
    </source>
</evidence>
<dbReference type="AlphaFoldDB" id="A0A5N5DA43"/>
<keyword evidence="4" id="KW-1185">Reference proteome</keyword>
<gene>
    <name evidence="3" type="ORF">DBV05_g6837</name>
</gene>
<protein>
    <recommendedName>
        <fullName evidence="5">NAD-dependent epimerase/dehydratase domain-containing protein</fullName>
    </recommendedName>
</protein>
<dbReference type="InterPro" id="IPR051783">
    <property type="entry name" value="NAD(P)-dependent_oxidoreduct"/>
</dbReference>
<dbReference type="GO" id="GO:0005737">
    <property type="term" value="C:cytoplasm"/>
    <property type="evidence" value="ECO:0007669"/>
    <property type="project" value="TreeGrafter"/>
</dbReference>
<dbReference type="Pfam" id="PF01370">
    <property type="entry name" value="Epimerase"/>
    <property type="match status" value="1"/>
</dbReference>
<dbReference type="InterPro" id="IPR036291">
    <property type="entry name" value="NAD(P)-bd_dom_sf"/>
</dbReference>
<dbReference type="GO" id="GO:0004029">
    <property type="term" value="F:aldehyde dehydrogenase (NAD+) activity"/>
    <property type="evidence" value="ECO:0007669"/>
    <property type="project" value="TreeGrafter"/>
</dbReference>
<dbReference type="Pfam" id="PF07993">
    <property type="entry name" value="NAD_binding_4"/>
    <property type="match status" value="1"/>
</dbReference>
<reference evidence="3 4" key="1">
    <citation type="journal article" date="2019" name="Sci. Rep.">
        <title>A multi-omics analysis of the grapevine pathogen Lasiodiplodia theobromae reveals that temperature affects the expression of virulence- and pathogenicity-related genes.</title>
        <authorList>
            <person name="Felix C."/>
            <person name="Meneses R."/>
            <person name="Goncalves M.F.M."/>
            <person name="Tilleman L."/>
            <person name="Duarte A.S."/>
            <person name="Jorrin-Novo J.V."/>
            <person name="Van de Peer Y."/>
            <person name="Deforce D."/>
            <person name="Van Nieuwerburgh F."/>
            <person name="Esteves A.C."/>
            <person name="Alves A."/>
        </authorList>
    </citation>
    <scope>NUCLEOTIDE SEQUENCE [LARGE SCALE GENOMIC DNA]</scope>
    <source>
        <strain evidence="3 4">LA-SOL3</strain>
    </source>
</reference>
<dbReference type="PANTHER" id="PTHR48079:SF6">
    <property type="entry name" value="NAD(P)-BINDING DOMAIN-CONTAINING PROTEIN-RELATED"/>
    <property type="match status" value="1"/>
</dbReference>
<dbReference type="InterPro" id="IPR013120">
    <property type="entry name" value="FAR_NAD-bd"/>
</dbReference>
<evidence type="ECO:0000259" key="1">
    <source>
        <dbReference type="Pfam" id="PF01370"/>
    </source>
</evidence>
<proteinExistence type="predicted"/>